<dbReference type="GO" id="GO:0006633">
    <property type="term" value="P:fatty acid biosynthetic process"/>
    <property type="evidence" value="ECO:0007669"/>
    <property type="project" value="InterPro"/>
</dbReference>
<evidence type="ECO:0000313" key="4">
    <source>
        <dbReference type="Proteomes" id="UP000620327"/>
    </source>
</evidence>
<protein>
    <submittedName>
        <fullName evidence="3">Acyl carrier protein</fullName>
    </submittedName>
</protein>
<dbReference type="Gene3D" id="3.10.129.10">
    <property type="entry name" value="Hotdog Thioesterase"/>
    <property type="match status" value="1"/>
</dbReference>
<evidence type="ECO:0000313" key="3">
    <source>
        <dbReference type="EMBL" id="MBC5770551.1"/>
    </source>
</evidence>
<dbReference type="Pfam" id="PF01643">
    <property type="entry name" value="Acyl-ACP_TE"/>
    <property type="match status" value="1"/>
</dbReference>
<evidence type="ECO:0000259" key="2">
    <source>
        <dbReference type="Pfam" id="PF20791"/>
    </source>
</evidence>
<proteinExistence type="predicted"/>
<keyword evidence="4" id="KW-1185">Reference proteome</keyword>
<comment type="caution">
    <text evidence="3">The sequence shown here is derived from an EMBL/GenBank/DDBJ whole genome shotgun (WGS) entry which is preliminary data.</text>
</comment>
<sequence>MKDFRQELYENGYFRQEELCFADCDRYQRARVSGLLNKAAAYAGYDYNARGLTHDVLFEMGEVFLLSRLAMRIHQIPMAGEVLDIATYENGIKGAHMQRVYEMRDQTGEARVSVKSDWILVNPATRKIMRPSAFTAKPIQTCGRVIDCPDPKKLLLPHEGVEELGTRQVVWSDLDGNGHLYSANYGDIIWDYLPCDLQERTPREFYINYNHEATLGETLRLVGFRNGDGSYLMEALGPDAACFTALCVF</sequence>
<feature type="domain" description="Acyl-ACP thioesterase-like C-terminal" evidence="2">
    <location>
        <begin position="168"/>
        <end position="220"/>
    </location>
</feature>
<dbReference type="RefSeq" id="WP_187014803.1">
    <property type="nucleotide sequence ID" value="NZ_JACOQI010000008.1"/>
</dbReference>
<accession>A0A923MID9</accession>
<dbReference type="SUPFAM" id="SSF54637">
    <property type="entry name" value="Thioesterase/thiol ester dehydrase-isomerase"/>
    <property type="match status" value="2"/>
</dbReference>
<dbReference type="AlphaFoldDB" id="A0A923MID9"/>
<dbReference type="InterPro" id="IPR002864">
    <property type="entry name" value="Acyl-ACP_thioesterase_NHD"/>
</dbReference>
<reference evidence="3" key="1">
    <citation type="submission" date="2020-08" db="EMBL/GenBank/DDBJ databases">
        <title>Genome public.</title>
        <authorList>
            <person name="Liu C."/>
            <person name="Sun Q."/>
        </authorList>
    </citation>
    <scope>NUCLEOTIDE SEQUENCE</scope>
    <source>
        <strain evidence="3">BX15</strain>
    </source>
</reference>
<evidence type="ECO:0000259" key="1">
    <source>
        <dbReference type="Pfam" id="PF01643"/>
    </source>
</evidence>
<organism evidence="3 4">
    <name type="scientific">Dysosmobacter segnis</name>
    <dbReference type="NCBI Taxonomy" id="2763042"/>
    <lineage>
        <taxon>Bacteria</taxon>
        <taxon>Bacillati</taxon>
        <taxon>Bacillota</taxon>
        <taxon>Clostridia</taxon>
        <taxon>Eubacteriales</taxon>
        <taxon>Oscillospiraceae</taxon>
        <taxon>Dysosmobacter</taxon>
    </lineage>
</organism>
<gene>
    <name evidence="3" type="ORF">H8Z83_09490</name>
</gene>
<dbReference type="InterPro" id="IPR049427">
    <property type="entry name" value="Acyl-ACP_TE_C"/>
</dbReference>
<dbReference type="InterPro" id="IPR029069">
    <property type="entry name" value="HotDog_dom_sf"/>
</dbReference>
<feature type="domain" description="Acyl-ACP thioesterase N-terminal hotdog" evidence="1">
    <location>
        <begin position="18"/>
        <end position="130"/>
    </location>
</feature>
<name>A0A923MID9_9FIRM</name>
<dbReference type="GO" id="GO:0016790">
    <property type="term" value="F:thiolester hydrolase activity"/>
    <property type="evidence" value="ECO:0007669"/>
    <property type="project" value="InterPro"/>
</dbReference>
<dbReference type="Proteomes" id="UP000620327">
    <property type="component" value="Unassembled WGS sequence"/>
</dbReference>
<dbReference type="EMBL" id="JACOQI010000008">
    <property type="protein sequence ID" value="MBC5770551.1"/>
    <property type="molecule type" value="Genomic_DNA"/>
</dbReference>
<dbReference type="Pfam" id="PF20791">
    <property type="entry name" value="Acyl-ACP_TE_C"/>
    <property type="match status" value="1"/>
</dbReference>